<name>A0ACC6QRS3_9ACTN</name>
<keyword evidence="2" id="KW-1185">Reference proteome</keyword>
<reference evidence="1" key="1">
    <citation type="submission" date="2024-03" db="EMBL/GenBank/DDBJ databases">
        <title>Novel Streptomyces species of biotechnological and ecological value are a feature of Machair soil.</title>
        <authorList>
            <person name="Prole J.R."/>
            <person name="Goodfellow M."/>
            <person name="Allenby N."/>
            <person name="Ward A.C."/>
        </authorList>
    </citation>
    <scope>NUCLEOTIDE SEQUENCE</scope>
    <source>
        <strain evidence="1">MS1.AVA.4</strain>
    </source>
</reference>
<proteinExistence type="predicted"/>
<accession>A0ACC6QRS3</accession>
<dbReference type="Proteomes" id="UP001375539">
    <property type="component" value="Unassembled WGS sequence"/>
</dbReference>
<dbReference type="EMBL" id="JBBKAI010000002">
    <property type="protein sequence ID" value="MEJ8661225.1"/>
    <property type="molecule type" value="Genomic_DNA"/>
</dbReference>
<protein>
    <submittedName>
        <fullName evidence="1">Uncharacterized protein</fullName>
    </submittedName>
</protein>
<evidence type="ECO:0000313" key="2">
    <source>
        <dbReference type="Proteomes" id="UP001375539"/>
    </source>
</evidence>
<comment type="caution">
    <text evidence="1">The sequence shown here is derived from an EMBL/GenBank/DDBJ whole genome shotgun (WGS) entry which is preliminary data.</text>
</comment>
<sequence length="553" mass="60063">MSSRNLNRRGFLGAAGAAGLTVAGAGALTACSTGGGAAGGGGAEASAKLKLPTYVAAGVPAPDLPGNADGLDPAYVRYPKDLVRSVAAAPGDGKPVTVLTETFTTAAPAMNRNAYWQELNKRLGSELRMTIVNGLGADDVYRAKFNATIAGGDMHDLMWFPPNQGLKNVPALLQAKFHDLTPYLSGDAVKKYPNLANIPDFAWRTAVLGGKIWGVAVPYGRMGQVYVANEDFWKPVGGVRFDSAQDFLDKGKELLDTKRKKYVLEPAYTNHLLQFAMWHGLQNKWAMNGGKLTYMFETDEYFAGLEFALKCQEARLFWPDPNLPTTLEKIEGGFLGVHVQSFPGFLDDSNMYDWPAKVIVPFAAEPGMTPSWHFGYGSVGFTAINNTVPKDRIETLLQVMNYLCAPFGSEERLFLDNGLPGTHHSRSKDGDVVLNTKGNAEVLTTRQAITFFGNSPQTLYLPGKPDVTRGVHATEVELMKIAKADASAGYFSDTYADKGPSSSDELYQSVKDIIAGRKPLSSYKKEILPKWRRAAGDAMRREYEKAMEKGAGK</sequence>
<organism evidence="1 2">
    <name type="scientific">Streptomyces pratisoli</name>
    <dbReference type="NCBI Taxonomy" id="3139917"/>
    <lineage>
        <taxon>Bacteria</taxon>
        <taxon>Bacillati</taxon>
        <taxon>Actinomycetota</taxon>
        <taxon>Actinomycetes</taxon>
        <taxon>Kitasatosporales</taxon>
        <taxon>Streptomycetaceae</taxon>
        <taxon>Streptomyces</taxon>
    </lineage>
</organism>
<evidence type="ECO:0000313" key="1">
    <source>
        <dbReference type="EMBL" id="MEJ8661225.1"/>
    </source>
</evidence>
<gene>
    <name evidence="1" type="ORF">WKI58_32745</name>
</gene>